<evidence type="ECO:0000313" key="7">
    <source>
        <dbReference type="Proteomes" id="UP000005143"/>
    </source>
</evidence>
<comment type="pathway">
    <text evidence="1">Lipid metabolism; butanoate metabolism.</text>
</comment>
<dbReference type="EC" id="1.1.1.157" evidence="6"/>
<evidence type="ECO:0000256" key="2">
    <source>
        <dbReference type="ARBA" id="ARBA00009463"/>
    </source>
</evidence>
<keyword evidence="7" id="KW-1185">Reference proteome</keyword>
<comment type="similarity">
    <text evidence="2">Belongs to the 3-hydroxyacyl-CoA dehydrogenase family.</text>
</comment>
<dbReference type="Gene3D" id="3.40.50.720">
    <property type="entry name" value="NAD(P)-binding Rossmann-like Domain"/>
    <property type="match status" value="1"/>
</dbReference>
<evidence type="ECO:0000256" key="1">
    <source>
        <dbReference type="ARBA" id="ARBA00005086"/>
    </source>
</evidence>
<dbReference type="GO" id="GO:0070403">
    <property type="term" value="F:NAD+ binding"/>
    <property type="evidence" value="ECO:0007669"/>
    <property type="project" value="InterPro"/>
</dbReference>
<sequence length="410" mass="42653">MTAALDGPLVVVGGGTMGAGIALLAALHGQRATVLEGDADAADAARGRVERALARRVARGTLEAADADPVLARIAVVADHGATADPVAVIEAVPEILELKRRVLARAAAAWPGATLASNTSSIPIAEIAAGLDEPERVVGLHFFNPPTEMKLVELVVPPRALPAHVDVARRVAAALGRTVVEATDAPGFVVNRCARPYYLEALRAVEQGLADVATIDGACEEAGFPLGPFALMDLIGIDVSLAVTRSMWQRGDHEPRWRPSPLQEQRVADGQLGRKSERGFHAYGDGAPVRGRARPADRVVAAEEAADRAGAAIDASLTGRPAPAADVALARILVQLVNEARFAQAEGVATADAIDVGMTVGLNHPVGPARWSAWIGGARVDGFLDHLAGPAGDPVYRRPAPTPTTEEPR</sequence>
<dbReference type="OrthoDB" id="3229174at2"/>
<feature type="domain" description="3-hydroxyacyl-CoA dehydrogenase C-terminal" evidence="4">
    <location>
        <begin position="188"/>
        <end position="284"/>
    </location>
</feature>
<dbReference type="GO" id="GO:0008691">
    <property type="term" value="F:3-hydroxybutyryl-CoA dehydrogenase activity"/>
    <property type="evidence" value="ECO:0007669"/>
    <property type="project" value="UniProtKB-EC"/>
</dbReference>
<feature type="domain" description="3-hydroxyacyl-CoA dehydrogenase NAD binding" evidence="5">
    <location>
        <begin position="10"/>
        <end position="185"/>
    </location>
</feature>
<protein>
    <submittedName>
        <fullName evidence="6">3-hydroxybutyryl-CoA dehydrogenase</fullName>
        <ecNumber evidence="6">1.1.1.157</ecNumber>
    </submittedName>
</protein>
<dbReference type="InterPro" id="IPR006176">
    <property type="entry name" value="3-OHacyl-CoA_DH_NAD-bd"/>
</dbReference>
<proteinExistence type="inferred from homology"/>
<dbReference type="InterPro" id="IPR036291">
    <property type="entry name" value="NAD(P)-bd_dom_sf"/>
</dbReference>
<dbReference type="InterPro" id="IPR008927">
    <property type="entry name" value="6-PGluconate_DH-like_C_sf"/>
</dbReference>
<dbReference type="EMBL" id="AGUD01000006">
    <property type="protein sequence ID" value="EHN12920.1"/>
    <property type="molecule type" value="Genomic_DNA"/>
</dbReference>
<dbReference type="Gene3D" id="1.10.1040.10">
    <property type="entry name" value="N-(1-d-carboxylethyl)-l-norvaline Dehydrogenase, domain 2"/>
    <property type="match status" value="2"/>
</dbReference>
<name>H0E0B7_9ACTN</name>
<keyword evidence="3 6" id="KW-0560">Oxidoreductase</keyword>
<evidence type="ECO:0000259" key="4">
    <source>
        <dbReference type="Pfam" id="PF00725"/>
    </source>
</evidence>
<dbReference type="SUPFAM" id="SSF51735">
    <property type="entry name" value="NAD(P)-binding Rossmann-fold domains"/>
    <property type="match status" value="1"/>
</dbReference>
<dbReference type="PANTHER" id="PTHR48075">
    <property type="entry name" value="3-HYDROXYACYL-COA DEHYDROGENASE FAMILY PROTEIN"/>
    <property type="match status" value="1"/>
</dbReference>
<dbReference type="Proteomes" id="UP000005143">
    <property type="component" value="Unassembled WGS sequence"/>
</dbReference>
<dbReference type="GO" id="GO:0006635">
    <property type="term" value="P:fatty acid beta-oxidation"/>
    <property type="evidence" value="ECO:0007669"/>
    <property type="project" value="TreeGrafter"/>
</dbReference>
<evidence type="ECO:0000256" key="3">
    <source>
        <dbReference type="ARBA" id="ARBA00023002"/>
    </source>
</evidence>
<feature type="domain" description="3-hydroxyacyl-CoA dehydrogenase C-terminal" evidence="4">
    <location>
        <begin position="331"/>
        <end position="399"/>
    </location>
</feature>
<dbReference type="InterPro" id="IPR006108">
    <property type="entry name" value="3HC_DH_C"/>
</dbReference>
<dbReference type="PANTHER" id="PTHR48075:SF5">
    <property type="entry name" value="3-HYDROXYBUTYRYL-COA DEHYDROGENASE"/>
    <property type="match status" value="1"/>
</dbReference>
<dbReference type="Pfam" id="PF02737">
    <property type="entry name" value="3HCDH_N"/>
    <property type="match status" value="1"/>
</dbReference>
<dbReference type="InterPro" id="IPR013328">
    <property type="entry name" value="6PGD_dom2"/>
</dbReference>
<gene>
    <name evidence="6" type="ORF">PAI11_02250</name>
</gene>
<dbReference type="PATRIC" id="fig|1097667.3.peg.224"/>
<organism evidence="6 7">
    <name type="scientific">Patulibacter medicamentivorans</name>
    <dbReference type="NCBI Taxonomy" id="1097667"/>
    <lineage>
        <taxon>Bacteria</taxon>
        <taxon>Bacillati</taxon>
        <taxon>Actinomycetota</taxon>
        <taxon>Thermoleophilia</taxon>
        <taxon>Solirubrobacterales</taxon>
        <taxon>Patulibacteraceae</taxon>
        <taxon>Patulibacter</taxon>
    </lineage>
</organism>
<evidence type="ECO:0000313" key="6">
    <source>
        <dbReference type="EMBL" id="EHN12920.1"/>
    </source>
</evidence>
<evidence type="ECO:0000259" key="5">
    <source>
        <dbReference type="Pfam" id="PF02737"/>
    </source>
</evidence>
<dbReference type="RefSeq" id="WP_007569939.1">
    <property type="nucleotide sequence ID" value="NZ_AGUD01000006.1"/>
</dbReference>
<dbReference type="Pfam" id="PF00725">
    <property type="entry name" value="3HCDH"/>
    <property type="match status" value="2"/>
</dbReference>
<comment type="caution">
    <text evidence="6">The sequence shown here is derived from an EMBL/GenBank/DDBJ whole genome shotgun (WGS) entry which is preliminary data.</text>
</comment>
<reference evidence="6 7" key="1">
    <citation type="journal article" date="2013" name="Biodegradation">
        <title>Quantitative proteomic analysis of ibuprofen-degrading Patulibacter sp. strain I11.</title>
        <authorList>
            <person name="Almeida B."/>
            <person name="Kjeldal H."/>
            <person name="Lolas I."/>
            <person name="Knudsen A.D."/>
            <person name="Carvalho G."/>
            <person name="Nielsen K.L."/>
            <person name="Barreto Crespo M.T."/>
            <person name="Stensballe A."/>
            <person name="Nielsen J.L."/>
        </authorList>
    </citation>
    <scope>NUCLEOTIDE SEQUENCE [LARGE SCALE GENOMIC DNA]</scope>
    <source>
        <strain evidence="6 7">I11</strain>
    </source>
</reference>
<accession>H0E0B7</accession>
<dbReference type="AlphaFoldDB" id="H0E0B7"/>
<dbReference type="SUPFAM" id="SSF48179">
    <property type="entry name" value="6-phosphogluconate dehydrogenase C-terminal domain-like"/>
    <property type="match status" value="2"/>
</dbReference>